<organism evidence="2 3">
    <name type="scientific">Trichocoleus desertorum GB2-A4</name>
    <dbReference type="NCBI Taxonomy" id="2933944"/>
    <lineage>
        <taxon>Bacteria</taxon>
        <taxon>Bacillati</taxon>
        <taxon>Cyanobacteriota</taxon>
        <taxon>Cyanophyceae</taxon>
        <taxon>Leptolyngbyales</taxon>
        <taxon>Trichocoleusaceae</taxon>
        <taxon>Trichocoleus</taxon>
    </lineage>
</organism>
<proteinExistence type="predicted"/>
<sequence>MQDIPFTFFIAFGFVWVIMGIVAVVAVLKADGQEIHFGKQGLLVAIPILIPIILTLLYQVFRSLSLGHHA</sequence>
<name>A0ABV0J971_9CYAN</name>
<evidence type="ECO:0000313" key="2">
    <source>
        <dbReference type="EMBL" id="MEP0818332.1"/>
    </source>
</evidence>
<gene>
    <name evidence="2" type="ORF">NC998_14625</name>
</gene>
<accession>A0ABV0J971</accession>
<evidence type="ECO:0000313" key="3">
    <source>
        <dbReference type="Proteomes" id="UP001464891"/>
    </source>
</evidence>
<keyword evidence="1" id="KW-0812">Transmembrane</keyword>
<reference evidence="2 3" key="1">
    <citation type="submission" date="2022-04" db="EMBL/GenBank/DDBJ databases">
        <title>Positive selection, recombination, and allopatry shape intraspecific diversity of widespread and dominant cyanobacteria.</title>
        <authorList>
            <person name="Wei J."/>
            <person name="Shu W."/>
            <person name="Hu C."/>
        </authorList>
    </citation>
    <scope>NUCLEOTIDE SEQUENCE [LARGE SCALE GENOMIC DNA]</scope>
    <source>
        <strain evidence="2 3">GB2-A4</strain>
    </source>
</reference>
<keyword evidence="1" id="KW-1133">Transmembrane helix</keyword>
<feature type="transmembrane region" description="Helical" evidence="1">
    <location>
        <begin position="6"/>
        <end position="28"/>
    </location>
</feature>
<protein>
    <recommendedName>
        <fullName evidence="4">Cardiolipin synthase N-terminal domain-containing protein</fullName>
    </recommendedName>
</protein>
<dbReference type="Proteomes" id="UP001464891">
    <property type="component" value="Unassembled WGS sequence"/>
</dbReference>
<feature type="transmembrane region" description="Helical" evidence="1">
    <location>
        <begin position="40"/>
        <end position="61"/>
    </location>
</feature>
<keyword evidence="3" id="KW-1185">Reference proteome</keyword>
<keyword evidence="1" id="KW-0472">Membrane</keyword>
<evidence type="ECO:0000256" key="1">
    <source>
        <dbReference type="SAM" id="Phobius"/>
    </source>
</evidence>
<comment type="caution">
    <text evidence="2">The sequence shown here is derived from an EMBL/GenBank/DDBJ whole genome shotgun (WGS) entry which is preliminary data.</text>
</comment>
<dbReference type="EMBL" id="JAMPKM010000008">
    <property type="protein sequence ID" value="MEP0818332.1"/>
    <property type="molecule type" value="Genomic_DNA"/>
</dbReference>
<evidence type="ECO:0008006" key="4">
    <source>
        <dbReference type="Google" id="ProtNLM"/>
    </source>
</evidence>
<dbReference type="RefSeq" id="WP_190441748.1">
    <property type="nucleotide sequence ID" value="NZ_JAMPKM010000008.1"/>
</dbReference>